<accession>A0A507BMR7</accession>
<keyword evidence="3" id="KW-1185">Reference proteome</keyword>
<dbReference type="GeneID" id="41979071"/>
<dbReference type="AlphaFoldDB" id="A0A507BMR7"/>
<comment type="caution">
    <text evidence="2">The sequence shown here is derived from an EMBL/GenBank/DDBJ whole genome shotgun (WGS) entry which is preliminary data.</text>
</comment>
<protein>
    <submittedName>
        <fullName evidence="2">Uncharacterized protein</fullName>
    </submittedName>
</protein>
<organism evidence="2 3">
    <name type="scientific">Thyridium curvatum</name>
    <dbReference type="NCBI Taxonomy" id="1093900"/>
    <lineage>
        <taxon>Eukaryota</taxon>
        <taxon>Fungi</taxon>
        <taxon>Dikarya</taxon>
        <taxon>Ascomycota</taxon>
        <taxon>Pezizomycotina</taxon>
        <taxon>Sordariomycetes</taxon>
        <taxon>Sordariomycetidae</taxon>
        <taxon>Thyridiales</taxon>
        <taxon>Thyridiaceae</taxon>
        <taxon>Thyridium</taxon>
    </lineage>
</organism>
<feature type="region of interest" description="Disordered" evidence="1">
    <location>
        <begin position="20"/>
        <end position="52"/>
    </location>
</feature>
<evidence type="ECO:0000313" key="3">
    <source>
        <dbReference type="Proteomes" id="UP000319257"/>
    </source>
</evidence>
<name>A0A507BMR7_9PEZI</name>
<dbReference type="InParanoid" id="A0A507BMR7"/>
<gene>
    <name evidence="2" type="ORF">E0L32_011624</name>
</gene>
<dbReference type="EMBL" id="SKBQ01000111">
    <property type="protein sequence ID" value="TPX18511.1"/>
    <property type="molecule type" value="Genomic_DNA"/>
</dbReference>
<evidence type="ECO:0000256" key="1">
    <source>
        <dbReference type="SAM" id="MobiDB-lite"/>
    </source>
</evidence>
<feature type="non-terminal residue" evidence="2">
    <location>
        <position position="140"/>
    </location>
</feature>
<evidence type="ECO:0000313" key="2">
    <source>
        <dbReference type="EMBL" id="TPX18511.1"/>
    </source>
</evidence>
<reference evidence="2 3" key="1">
    <citation type="submission" date="2019-06" db="EMBL/GenBank/DDBJ databases">
        <title>Draft genome sequence of the filamentous fungus Phialemoniopsis curvata isolated from diesel fuel.</title>
        <authorList>
            <person name="Varaljay V.A."/>
            <person name="Lyon W.J."/>
            <person name="Crouch A.L."/>
            <person name="Drake C.E."/>
            <person name="Hollomon J.M."/>
            <person name="Nadeau L.J."/>
            <person name="Nunn H.S."/>
            <person name="Stevenson B.S."/>
            <person name="Bojanowski C.L."/>
            <person name="Crookes-Goodson W.J."/>
        </authorList>
    </citation>
    <scope>NUCLEOTIDE SEQUENCE [LARGE SCALE GENOMIC DNA]</scope>
    <source>
        <strain evidence="2 3">D216</strain>
    </source>
</reference>
<feature type="region of interest" description="Disordered" evidence="1">
    <location>
        <begin position="64"/>
        <end position="105"/>
    </location>
</feature>
<dbReference type="Proteomes" id="UP000319257">
    <property type="component" value="Unassembled WGS sequence"/>
</dbReference>
<sequence>MPRLTNSLALHISISPANRLPNAIEQPQRLPHKRRRLAPDPQRPAQLVHPLRAPPDLLAVVGRGPQQARQAAHGRDLVRRGGGPEPARVLRPQLRQHPDGSVPADTGREAFIRQTELARLLSQVLSCFYTTAATKPGGAL</sequence>
<proteinExistence type="predicted"/>
<dbReference type="RefSeq" id="XP_031000222.1">
    <property type="nucleotide sequence ID" value="XM_031134374.1"/>
</dbReference>